<keyword evidence="5 16" id="KW-0812">Transmembrane</keyword>
<evidence type="ECO:0000256" key="15">
    <source>
        <dbReference type="SAM" id="MobiDB-lite"/>
    </source>
</evidence>
<feature type="compositionally biased region" description="Polar residues" evidence="15">
    <location>
        <begin position="223"/>
        <end position="237"/>
    </location>
</feature>
<dbReference type="GO" id="GO:0005789">
    <property type="term" value="C:endoplasmic reticulum membrane"/>
    <property type="evidence" value="ECO:0007669"/>
    <property type="project" value="UniProtKB-SubCell"/>
</dbReference>
<evidence type="ECO:0000256" key="6">
    <source>
        <dbReference type="ARBA" id="ARBA00022737"/>
    </source>
</evidence>
<reference evidence="17" key="1">
    <citation type="journal article" date="2022" name="bioRxiv">
        <title>Sequencing and chromosome-scale assembly of the giantPleurodeles waltlgenome.</title>
        <authorList>
            <person name="Brown T."/>
            <person name="Elewa A."/>
            <person name="Iarovenko S."/>
            <person name="Subramanian E."/>
            <person name="Araus A.J."/>
            <person name="Petzold A."/>
            <person name="Susuki M."/>
            <person name="Suzuki K.-i.T."/>
            <person name="Hayashi T."/>
            <person name="Toyoda A."/>
            <person name="Oliveira C."/>
            <person name="Osipova E."/>
            <person name="Leigh N.D."/>
            <person name="Simon A."/>
            <person name="Yun M.H."/>
        </authorList>
    </citation>
    <scope>NUCLEOTIDE SEQUENCE</scope>
    <source>
        <strain evidence="17">20211129_DDA</strain>
        <tissue evidence="17">Liver</tissue>
    </source>
</reference>
<dbReference type="InterPro" id="IPR003591">
    <property type="entry name" value="Leu-rich_rpt_typical-subtyp"/>
</dbReference>
<dbReference type="SMART" id="SM00369">
    <property type="entry name" value="LRR_TYP"/>
    <property type="match status" value="4"/>
</dbReference>
<name>A0AAV7PQ06_PLEWA</name>
<dbReference type="PROSITE" id="PS51450">
    <property type="entry name" value="LRR"/>
    <property type="match status" value="1"/>
</dbReference>
<evidence type="ECO:0000256" key="9">
    <source>
        <dbReference type="ARBA" id="ARBA00022968"/>
    </source>
</evidence>
<sequence length="307" mass="34941">MEIMARAGGKSINLRDKLDGNELDLSLSDLNEVPVKELAALPKATVLDLSCNNLTSLPAEFCALTHLVRLDLSKNQLLQLPSDFGRLINLQHLDLLNNRLSVLPVSFSQLKSLKWLDLKDNPLDPALAKIAGDCLDEKQCKQCATAVLQHMRAIQSEQDRERQRRLLVERELEKKREAEQRVRDAQERELRRREKAEEKERRRREYDALRAAKQELEKKAENGKSQARKPSSPTTASPACRRSWFGLLLRLFGIVMVCTLGMFAVCAVTDLKNQPLCTSINNLYEDMVTRLRAHKILSGVLQHNSQQ</sequence>
<dbReference type="Pfam" id="PF13855">
    <property type="entry name" value="LRR_8"/>
    <property type="match status" value="2"/>
</dbReference>
<keyword evidence="8" id="KW-0492">Microsome</keyword>
<keyword evidence="18" id="KW-1185">Reference proteome</keyword>
<dbReference type="InterPro" id="IPR050216">
    <property type="entry name" value="LRR_domain-containing"/>
</dbReference>
<dbReference type="EMBL" id="JANPWB010000011">
    <property type="protein sequence ID" value="KAJ1129944.1"/>
    <property type="molecule type" value="Genomic_DNA"/>
</dbReference>
<evidence type="ECO:0000256" key="3">
    <source>
        <dbReference type="ARBA" id="ARBA00004648"/>
    </source>
</evidence>
<dbReference type="PANTHER" id="PTHR48051">
    <property type="match status" value="1"/>
</dbReference>
<evidence type="ECO:0000313" key="18">
    <source>
        <dbReference type="Proteomes" id="UP001066276"/>
    </source>
</evidence>
<evidence type="ECO:0000256" key="11">
    <source>
        <dbReference type="ARBA" id="ARBA00023054"/>
    </source>
</evidence>
<evidence type="ECO:0000256" key="10">
    <source>
        <dbReference type="ARBA" id="ARBA00022989"/>
    </source>
</evidence>
<evidence type="ECO:0000256" key="5">
    <source>
        <dbReference type="ARBA" id="ARBA00022692"/>
    </source>
</evidence>
<dbReference type="InterPro" id="IPR001611">
    <property type="entry name" value="Leu-rich_rpt"/>
</dbReference>
<dbReference type="SUPFAM" id="SSF52058">
    <property type="entry name" value="L domain-like"/>
    <property type="match status" value="1"/>
</dbReference>
<evidence type="ECO:0000256" key="8">
    <source>
        <dbReference type="ARBA" id="ARBA00022848"/>
    </source>
</evidence>
<evidence type="ECO:0000256" key="14">
    <source>
        <dbReference type="ARBA" id="ARBA00071424"/>
    </source>
</evidence>
<organism evidence="17 18">
    <name type="scientific">Pleurodeles waltl</name>
    <name type="common">Iberian ribbed newt</name>
    <dbReference type="NCBI Taxonomy" id="8319"/>
    <lineage>
        <taxon>Eukaryota</taxon>
        <taxon>Metazoa</taxon>
        <taxon>Chordata</taxon>
        <taxon>Craniata</taxon>
        <taxon>Vertebrata</taxon>
        <taxon>Euteleostomi</taxon>
        <taxon>Amphibia</taxon>
        <taxon>Batrachia</taxon>
        <taxon>Caudata</taxon>
        <taxon>Salamandroidea</taxon>
        <taxon>Salamandridae</taxon>
        <taxon>Pleurodelinae</taxon>
        <taxon>Pleurodeles</taxon>
    </lineage>
</organism>
<keyword evidence="7" id="KW-0256">Endoplasmic reticulum</keyword>
<dbReference type="PANTHER" id="PTHR48051:SF42">
    <property type="entry name" value="LEUCINE-RICH REPEAT-CONTAINING PROTEIN 18-LIKE"/>
    <property type="match status" value="1"/>
</dbReference>
<protein>
    <recommendedName>
        <fullName evidence="14">Leucine-rich repeat-containing protein 59</fullName>
    </recommendedName>
</protein>
<evidence type="ECO:0000256" key="12">
    <source>
        <dbReference type="ARBA" id="ARBA00023136"/>
    </source>
</evidence>
<dbReference type="AlphaFoldDB" id="A0AAV7PQ06"/>
<keyword evidence="12 16" id="KW-0472">Membrane</keyword>
<comment type="subcellular location">
    <subcellularLocation>
        <location evidence="3">Endoplasmic reticulum membrane</location>
        <topology evidence="3">Single-pass type II membrane protein</topology>
    </subcellularLocation>
    <subcellularLocation>
        <location evidence="2">Microsome membrane</location>
        <topology evidence="2">Single-pass type II membrane protein</topology>
    </subcellularLocation>
    <subcellularLocation>
        <location evidence="1">Nucleus envelope</location>
    </subcellularLocation>
</comment>
<evidence type="ECO:0000256" key="7">
    <source>
        <dbReference type="ARBA" id="ARBA00022824"/>
    </source>
</evidence>
<keyword evidence="6" id="KW-0677">Repeat</keyword>
<dbReference type="Proteomes" id="UP001066276">
    <property type="component" value="Chromosome 7"/>
</dbReference>
<evidence type="ECO:0000256" key="16">
    <source>
        <dbReference type="SAM" id="Phobius"/>
    </source>
</evidence>
<keyword evidence="10 16" id="KW-1133">Transmembrane helix</keyword>
<keyword evidence="13" id="KW-0539">Nucleus</keyword>
<dbReference type="GO" id="GO:0005635">
    <property type="term" value="C:nuclear envelope"/>
    <property type="evidence" value="ECO:0007669"/>
    <property type="project" value="UniProtKB-SubCell"/>
</dbReference>
<proteinExistence type="predicted"/>
<feature type="transmembrane region" description="Helical" evidence="16">
    <location>
        <begin position="244"/>
        <end position="268"/>
    </location>
</feature>
<dbReference type="InterPro" id="IPR032675">
    <property type="entry name" value="LRR_dom_sf"/>
</dbReference>
<accession>A0AAV7PQ06</accession>
<keyword evidence="4" id="KW-0433">Leucine-rich repeat</keyword>
<evidence type="ECO:0000256" key="2">
    <source>
        <dbReference type="ARBA" id="ARBA00004464"/>
    </source>
</evidence>
<evidence type="ECO:0000256" key="1">
    <source>
        <dbReference type="ARBA" id="ARBA00004259"/>
    </source>
</evidence>
<evidence type="ECO:0000313" key="17">
    <source>
        <dbReference type="EMBL" id="KAJ1129944.1"/>
    </source>
</evidence>
<comment type="caution">
    <text evidence="17">The sequence shown here is derived from an EMBL/GenBank/DDBJ whole genome shotgun (WGS) entry which is preliminary data.</text>
</comment>
<dbReference type="FunFam" id="3.80.10.10:FF:000141">
    <property type="entry name" value="Leucine-rich repeat-containing protein 59"/>
    <property type="match status" value="1"/>
</dbReference>
<evidence type="ECO:0000256" key="13">
    <source>
        <dbReference type="ARBA" id="ARBA00023242"/>
    </source>
</evidence>
<keyword evidence="9" id="KW-0735">Signal-anchor</keyword>
<keyword evidence="11" id="KW-0175">Coiled coil</keyword>
<gene>
    <name evidence="17" type="ORF">NDU88_008304</name>
</gene>
<dbReference type="Gene3D" id="3.80.10.10">
    <property type="entry name" value="Ribonuclease Inhibitor"/>
    <property type="match status" value="1"/>
</dbReference>
<feature type="region of interest" description="Disordered" evidence="15">
    <location>
        <begin position="217"/>
        <end position="238"/>
    </location>
</feature>
<evidence type="ECO:0000256" key="4">
    <source>
        <dbReference type="ARBA" id="ARBA00022614"/>
    </source>
</evidence>
<feature type="region of interest" description="Disordered" evidence="15">
    <location>
        <begin position="178"/>
        <end position="205"/>
    </location>
</feature>